<dbReference type="CDD" id="cd20104">
    <property type="entry name" value="MBT_PHF20L1-like"/>
    <property type="match status" value="1"/>
</dbReference>
<dbReference type="Gene3D" id="2.30.30.140">
    <property type="match status" value="1"/>
</dbReference>
<comment type="caution">
    <text evidence="6">The sequence shown here is derived from an EMBL/GenBank/DDBJ whole genome shotgun (WGS) entry which is preliminary data.</text>
</comment>
<protein>
    <recommendedName>
        <fullName evidence="5">Tudor domain-containing protein</fullName>
    </recommendedName>
</protein>
<evidence type="ECO:0000256" key="4">
    <source>
        <dbReference type="SAM" id="MobiDB-lite"/>
    </source>
</evidence>
<dbReference type="SMART" id="SM00333">
    <property type="entry name" value="TUDOR"/>
    <property type="match status" value="1"/>
</dbReference>
<keyword evidence="2" id="KW-0677">Repeat</keyword>
<dbReference type="InterPro" id="IPR004092">
    <property type="entry name" value="Mbt"/>
</dbReference>
<proteinExistence type="predicted"/>
<evidence type="ECO:0000256" key="3">
    <source>
        <dbReference type="ARBA" id="ARBA00023242"/>
    </source>
</evidence>
<dbReference type="GO" id="GO:0044545">
    <property type="term" value="C:NSL complex"/>
    <property type="evidence" value="ECO:0007669"/>
    <property type="project" value="TreeGrafter"/>
</dbReference>
<evidence type="ECO:0000256" key="1">
    <source>
        <dbReference type="ARBA" id="ARBA00004123"/>
    </source>
</evidence>
<evidence type="ECO:0000256" key="2">
    <source>
        <dbReference type="ARBA" id="ARBA00022737"/>
    </source>
</evidence>
<sequence>MNNSKFPVRPGISWKKGERVEAMDFMNKWYPAKIVDIEEDEQSVMIHFDGWNSRYDEWVPMTSEKLRPRVRYSSRKDKPRHGVCHHNMGVCHQNRGGGV</sequence>
<gene>
    <name evidence="6" type="ORF">FSP39_018426</name>
</gene>
<evidence type="ECO:0000313" key="7">
    <source>
        <dbReference type="Proteomes" id="UP001186944"/>
    </source>
</evidence>
<dbReference type="PANTHER" id="PTHR15856">
    <property type="entry name" value="PHD FINGER PROTEIN 20-RELATED"/>
    <property type="match status" value="1"/>
</dbReference>
<evidence type="ECO:0000259" key="5">
    <source>
        <dbReference type="SMART" id="SM00333"/>
    </source>
</evidence>
<dbReference type="InterPro" id="IPR016197">
    <property type="entry name" value="Chromo-like_dom_sf"/>
</dbReference>
<feature type="domain" description="Tudor" evidence="5">
    <location>
        <begin position="12"/>
        <end position="72"/>
    </location>
</feature>
<comment type="subcellular location">
    <subcellularLocation>
        <location evidence="1">Nucleus</location>
    </subcellularLocation>
</comment>
<reference evidence="6" key="1">
    <citation type="submission" date="2019-08" db="EMBL/GenBank/DDBJ databases">
        <title>The improved chromosome-level genome for the pearl oyster Pinctada fucata martensii using PacBio sequencing and Hi-C.</title>
        <authorList>
            <person name="Zheng Z."/>
        </authorList>
    </citation>
    <scope>NUCLEOTIDE SEQUENCE</scope>
    <source>
        <strain evidence="6">ZZ-2019</strain>
        <tissue evidence="6">Adductor muscle</tissue>
    </source>
</reference>
<dbReference type="AlphaFoldDB" id="A0AA88Y5E2"/>
<name>A0AA88Y5E2_PINIB</name>
<accession>A0AA88Y5E2</accession>
<keyword evidence="7" id="KW-1185">Reference proteome</keyword>
<keyword evidence="3" id="KW-0539">Nucleus</keyword>
<dbReference type="SUPFAM" id="SSF54160">
    <property type="entry name" value="Chromo domain-like"/>
    <property type="match status" value="1"/>
</dbReference>
<dbReference type="EMBL" id="VSWD01000008">
    <property type="protein sequence ID" value="KAK3095742.1"/>
    <property type="molecule type" value="Genomic_DNA"/>
</dbReference>
<feature type="compositionally biased region" description="Basic residues" evidence="4">
    <location>
        <begin position="73"/>
        <end position="84"/>
    </location>
</feature>
<dbReference type="GO" id="GO:0005634">
    <property type="term" value="C:nucleus"/>
    <property type="evidence" value="ECO:0007669"/>
    <property type="project" value="UniProtKB-SubCell"/>
</dbReference>
<dbReference type="InterPro" id="IPR043449">
    <property type="entry name" value="PHF20-like"/>
</dbReference>
<evidence type="ECO:0000313" key="6">
    <source>
        <dbReference type="EMBL" id="KAK3095742.1"/>
    </source>
</evidence>
<dbReference type="PANTHER" id="PTHR15856:SF51">
    <property type="entry name" value="MBD-R2"/>
    <property type="match status" value="1"/>
</dbReference>
<feature type="region of interest" description="Disordered" evidence="4">
    <location>
        <begin position="73"/>
        <end position="99"/>
    </location>
</feature>
<dbReference type="Proteomes" id="UP001186944">
    <property type="component" value="Unassembled WGS sequence"/>
</dbReference>
<dbReference type="Pfam" id="PF02820">
    <property type="entry name" value="MBT"/>
    <property type="match status" value="1"/>
</dbReference>
<dbReference type="GO" id="GO:0006357">
    <property type="term" value="P:regulation of transcription by RNA polymerase II"/>
    <property type="evidence" value="ECO:0007669"/>
    <property type="project" value="TreeGrafter"/>
</dbReference>
<organism evidence="6 7">
    <name type="scientific">Pinctada imbricata</name>
    <name type="common">Atlantic pearl-oyster</name>
    <name type="synonym">Pinctada martensii</name>
    <dbReference type="NCBI Taxonomy" id="66713"/>
    <lineage>
        <taxon>Eukaryota</taxon>
        <taxon>Metazoa</taxon>
        <taxon>Spiralia</taxon>
        <taxon>Lophotrochozoa</taxon>
        <taxon>Mollusca</taxon>
        <taxon>Bivalvia</taxon>
        <taxon>Autobranchia</taxon>
        <taxon>Pteriomorphia</taxon>
        <taxon>Pterioida</taxon>
        <taxon>Pterioidea</taxon>
        <taxon>Pteriidae</taxon>
        <taxon>Pinctada</taxon>
    </lineage>
</organism>
<dbReference type="InterPro" id="IPR002999">
    <property type="entry name" value="Tudor"/>
</dbReference>